<organism evidence="6 7">
    <name type="scientific">Archaeoglobus sulfaticallidus PM70-1</name>
    <dbReference type="NCBI Taxonomy" id="387631"/>
    <lineage>
        <taxon>Archaea</taxon>
        <taxon>Methanobacteriati</taxon>
        <taxon>Methanobacteriota</taxon>
        <taxon>Archaeoglobi</taxon>
        <taxon>Archaeoglobales</taxon>
        <taxon>Archaeoglobaceae</taxon>
        <taxon>Archaeoglobus</taxon>
    </lineage>
</organism>
<sequence>MNSKTLVLVGVLLISALLLGCAQEKTTAPAETPTAEEVKAITIGVTDKITELDPANAYDFYTWEVLNNIMGGLMRYKPGTTDLEPYLAESYEVQDNGKVYIFHLRKDLKFADGTPCKAEDVVRSVKRVMNIAGDPSWLVTDFVEDVVAVDDYTVKFVLKKPISYFLALVATPPYFPVHPNYKADEIDPDQTAGGVGPYKIVKWVRDQELILETNENFFGDKPKTDRVVVMFYKDATTLRLAVEKGEVDIAWRTLTPVDIESLKKNANLQVLEAPGAAIRYLVLNGNESTEYPTKNKLVRQAIAAAIDRDEIVQVVYRNTYTQLYSLIPIGMWSYEDVFKQKYGDKNLELAKKLLQEAGYSEDNKLKLELWWTPTHYGDTEKDLAQILKSQLEATNMIEVELKSAEWSTYTDYARKSAMMLSLFGWYPDYIDPDDYTTPFLKSGANRWLGYPYSDPQMDELLEKASIAQSTEERTTYYKQIQQKLAEDCPIVPLVQGKLTIVAKKNIEGIVLDPTMIFRYYLVYST</sequence>
<evidence type="ECO:0000259" key="5">
    <source>
        <dbReference type="Pfam" id="PF00496"/>
    </source>
</evidence>
<dbReference type="STRING" id="387631.Asulf_01584"/>
<dbReference type="AlphaFoldDB" id="N0BLX7"/>
<dbReference type="SUPFAM" id="SSF53850">
    <property type="entry name" value="Periplasmic binding protein-like II"/>
    <property type="match status" value="1"/>
</dbReference>
<proteinExistence type="inferred from homology"/>
<keyword evidence="4" id="KW-0732">Signal</keyword>
<dbReference type="KEGG" id="ast:Asulf_01584"/>
<dbReference type="Pfam" id="PF00496">
    <property type="entry name" value="SBP_bac_5"/>
    <property type="match status" value="1"/>
</dbReference>
<accession>N0BLX7</accession>
<keyword evidence="3" id="KW-0813">Transport</keyword>
<evidence type="ECO:0000256" key="2">
    <source>
        <dbReference type="ARBA" id="ARBA00005695"/>
    </source>
</evidence>
<dbReference type="PROSITE" id="PS51257">
    <property type="entry name" value="PROKAR_LIPOPROTEIN"/>
    <property type="match status" value="1"/>
</dbReference>
<dbReference type="InterPro" id="IPR030678">
    <property type="entry name" value="Peptide/Ni-bd"/>
</dbReference>
<evidence type="ECO:0000256" key="4">
    <source>
        <dbReference type="ARBA" id="ARBA00022729"/>
    </source>
</evidence>
<comment type="subcellular location">
    <subcellularLocation>
        <location evidence="1">Cell envelope</location>
    </subcellularLocation>
</comment>
<dbReference type="GeneID" id="15393219"/>
<evidence type="ECO:0000256" key="3">
    <source>
        <dbReference type="ARBA" id="ARBA00022448"/>
    </source>
</evidence>
<evidence type="ECO:0000313" key="6">
    <source>
        <dbReference type="EMBL" id="AGK61561.1"/>
    </source>
</evidence>
<dbReference type="PROSITE" id="PS01040">
    <property type="entry name" value="SBP_BACTERIAL_5"/>
    <property type="match status" value="1"/>
</dbReference>
<dbReference type="PANTHER" id="PTHR30290:SF10">
    <property type="entry name" value="PERIPLASMIC OLIGOPEPTIDE-BINDING PROTEIN-RELATED"/>
    <property type="match status" value="1"/>
</dbReference>
<keyword evidence="7" id="KW-1185">Reference proteome</keyword>
<dbReference type="Gene3D" id="3.10.105.10">
    <property type="entry name" value="Dipeptide-binding Protein, Domain 3"/>
    <property type="match status" value="1"/>
</dbReference>
<dbReference type="eggNOG" id="arCOG01534">
    <property type="taxonomic scope" value="Archaea"/>
</dbReference>
<dbReference type="InterPro" id="IPR023765">
    <property type="entry name" value="SBP_5_CS"/>
</dbReference>
<feature type="domain" description="Solute-binding protein family 5" evidence="5">
    <location>
        <begin position="83"/>
        <end position="445"/>
    </location>
</feature>
<dbReference type="Gene3D" id="3.40.190.10">
    <property type="entry name" value="Periplasmic binding protein-like II"/>
    <property type="match status" value="1"/>
</dbReference>
<dbReference type="Proteomes" id="UP000013307">
    <property type="component" value="Chromosome"/>
</dbReference>
<dbReference type="OrthoDB" id="194307at2157"/>
<comment type="similarity">
    <text evidence="2">Belongs to the bacterial solute-binding protein 5 family.</text>
</comment>
<protein>
    <submittedName>
        <fullName evidence="6">ABC-type dipeptide transport system, periplasmic component</fullName>
    </submittedName>
</protein>
<gene>
    <name evidence="6" type="ORF">Asulf_01584</name>
</gene>
<dbReference type="HOGENOM" id="CLU_017028_7_2_2"/>
<dbReference type="Gene3D" id="3.90.76.10">
    <property type="entry name" value="Dipeptide-binding Protein, Domain 1"/>
    <property type="match status" value="1"/>
</dbReference>
<dbReference type="GO" id="GO:0015833">
    <property type="term" value="P:peptide transport"/>
    <property type="evidence" value="ECO:0007669"/>
    <property type="project" value="TreeGrafter"/>
</dbReference>
<evidence type="ECO:0000256" key="1">
    <source>
        <dbReference type="ARBA" id="ARBA00004196"/>
    </source>
</evidence>
<name>N0BLX7_9EURY</name>
<dbReference type="RefSeq" id="WP_015591159.1">
    <property type="nucleotide sequence ID" value="NC_021169.1"/>
</dbReference>
<reference evidence="6 7" key="1">
    <citation type="journal article" date="2013" name="Genome Announc.">
        <title>Complete Genome Sequence of the Thermophilic and Facultatively Chemolithoautotrophic Sulfate Reducer Archaeoglobus sulfaticallidus Strain PM70-1T.</title>
        <authorList>
            <person name="Stokke R."/>
            <person name="Hocking W.P."/>
            <person name="Steinsbu B.O."/>
            <person name="Steen I.H."/>
        </authorList>
    </citation>
    <scope>NUCLEOTIDE SEQUENCE [LARGE SCALE GENOMIC DNA]</scope>
    <source>
        <strain evidence="6">PM70-1</strain>
    </source>
</reference>
<evidence type="ECO:0000313" key="7">
    <source>
        <dbReference type="Proteomes" id="UP000013307"/>
    </source>
</evidence>
<dbReference type="GO" id="GO:0043190">
    <property type="term" value="C:ATP-binding cassette (ABC) transporter complex"/>
    <property type="evidence" value="ECO:0007669"/>
    <property type="project" value="InterPro"/>
</dbReference>
<dbReference type="InterPro" id="IPR000914">
    <property type="entry name" value="SBP_5_dom"/>
</dbReference>
<dbReference type="EMBL" id="CP005290">
    <property type="protein sequence ID" value="AGK61561.1"/>
    <property type="molecule type" value="Genomic_DNA"/>
</dbReference>
<dbReference type="PIRSF" id="PIRSF002741">
    <property type="entry name" value="MppA"/>
    <property type="match status" value="1"/>
</dbReference>
<dbReference type="FunFam" id="3.10.105.10:FF:000012">
    <property type="entry name" value="Peptide/nickel transport system substrate-binding protein"/>
    <property type="match status" value="1"/>
</dbReference>
<dbReference type="GO" id="GO:1904680">
    <property type="term" value="F:peptide transmembrane transporter activity"/>
    <property type="evidence" value="ECO:0007669"/>
    <property type="project" value="TreeGrafter"/>
</dbReference>
<dbReference type="InterPro" id="IPR039424">
    <property type="entry name" value="SBP_5"/>
</dbReference>
<dbReference type="GO" id="GO:0042597">
    <property type="term" value="C:periplasmic space"/>
    <property type="evidence" value="ECO:0007669"/>
    <property type="project" value="UniProtKB-ARBA"/>
</dbReference>
<dbReference type="CDD" id="cd08519">
    <property type="entry name" value="PBP2_NikA_DppA_OppA_like_20"/>
    <property type="match status" value="1"/>
</dbReference>
<dbReference type="PANTHER" id="PTHR30290">
    <property type="entry name" value="PERIPLASMIC BINDING COMPONENT OF ABC TRANSPORTER"/>
    <property type="match status" value="1"/>
</dbReference>